<evidence type="ECO:0000313" key="6">
    <source>
        <dbReference type="Proteomes" id="UP000823388"/>
    </source>
</evidence>
<dbReference type="AlphaFoldDB" id="A0A8T0RCN1"/>
<keyword evidence="2 3" id="KW-0539">Nucleus</keyword>
<proteinExistence type="predicted"/>
<evidence type="ECO:0000313" key="5">
    <source>
        <dbReference type="EMBL" id="KAG2582569.1"/>
    </source>
</evidence>
<sequence length="111" mass="12367">MGFTGRQKRSQEEKGAPMAPRVRGPRPGSEVTAKEDELCFLATMKRELADEIQKYEEFINVLAEFRNGRSMVVEHVTVLLAGHPDLLRGFDEFVPWGYKISQGGQGGQSGI</sequence>
<evidence type="ECO:0000256" key="3">
    <source>
        <dbReference type="PROSITE-ProRule" id="PRU00810"/>
    </source>
</evidence>
<keyword evidence="6" id="KW-1185">Reference proteome</keyword>
<name>A0A8T0RCN1_PANVG</name>
<accession>A0A8T0RCN1</accession>
<dbReference type="SUPFAM" id="SSF47762">
    <property type="entry name" value="PAH2 domain"/>
    <property type="match status" value="1"/>
</dbReference>
<dbReference type="Proteomes" id="UP000823388">
    <property type="component" value="Chromosome 6K"/>
</dbReference>
<dbReference type="InterPro" id="IPR036600">
    <property type="entry name" value="PAH_sf"/>
</dbReference>
<dbReference type="EMBL" id="CM029047">
    <property type="protein sequence ID" value="KAG2582569.1"/>
    <property type="molecule type" value="Genomic_DNA"/>
</dbReference>
<evidence type="ECO:0000256" key="1">
    <source>
        <dbReference type="ARBA" id="ARBA00004123"/>
    </source>
</evidence>
<dbReference type="PANTHER" id="PTHR12346">
    <property type="entry name" value="SIN3B-RELATED"/>
    <property type="match status" value="1"/>
</dbReference>
<reference evidence="5" key="1">
    <citation type="submission" date="2020-05" db="EMBL/GenBank/DDBJ databases">
        <title>WGS assembly of Panicum virgatum.</title>
        <authorList>
            <person name="Lovell J.T."/>
            <person name="Jenkins J."/>
            <person name="Shu S."/>
            <person name="Juenger T.E."/>
            <person name="Schmutz J."/>
        </authorList>
    </citation>
    <scope>NUCLEOTIDE SEQUENCE</scope>
    <source>
        <strain evidence="5">AP13</strain>
    </source>
</reference>
<dbReference type="Pfam" id="PF02671">
    <property type="entry name" value="PAH"/>
    <property type="match status" value="1"/>
</dbReference>
<dbReference type="GO" id="GO:0005634">
    <property type="term" value="C:nucleus"/>
    <property type="evidence" value="ECO:0007669"/>
    <property type="project" value="UniProtKB-SubCell"/>
</dbReference>
<dbReference type="Gene3D" id="1.20.1160.11">
    <property type="entry name" value="Paired amphipathic helix"/>
    <property type="match status" value="1"/>
</dbReference>
<evidence type="ECO:0000256" key="4">
    <source>
        <dbReference type="SAM" id="MobiDB-lite"/>
    </source>
</evidence>
<organism evidence="5 6">
    <name type="scientific">Panicum virgatum</name>
    <name type="common">Blackwell switchgrass</name>
    <dbReference type="NCBI Taxonomy" id="38727"/>
    <lineage>
        <taxon>Eukaryota</taxon>
        <taxon>Viridiplantae</taxon>
        <taxon>Streptophyta</taxon>
        <taxon>Embryophyta</taxon>
        <taxon>Tracheophyta</taxon>
        <taxon>Spermatophyta</taxon>
        <taxon>Magnoliopsida</taxon>
        <taxon>Liliopsida</taxon>
        <taxon>Poales</taxon>
        <taxon>Poaceae</taxon>
        <taxon>PACMAD clade</taxon>
        <taxon>Panicoideae</taxon>
        <taxon>Panicodae</taxon>
        <taxon>Paniceae</taxon>
        <taxon>Panicinae</taxon>
        <taxon>Panicum</taxon>
        <taxon>Panicum sect. Hiantes</taxon>
    </lineage>
</organism>
<dbReference type="GO" id="GO:0003714">
    <property type="term" value="F:transcription corepressor activity"/>
    <property type="evidence" value="ECO:0007669"/>
    <property type="project" value="InterPro"/>
</dbReference>
<dbReference type="PROSITE" id="PS51477">
    <property type="entry name" value="PAH"/>
    <property type="match status" value="1"/>
</dbReference>
<gene>
    <name evidence="5" type="ORF">PVAP13_6KG195900</name>
</gene>
<protein>
    <submittedName>
        <fullName evidence="5">Uncharacterized protein</fullName>
    </submittedName>
</protein>
<dbReference type="InterPro" id="IPR003822">
    <property type="entry name" value="PAH"/>
</dbReference>
<comment type="caution">
    <text evidence="5">The sequence shown here is derived from an EMBL/GenBank/DDBJ whole genome shotgun (WGS) entry which is preliminary data.</text>
</comment>
<comment type="subcellular location">
    <subcellularLocation>
        <location evidence="1 3">Nucleus</location>
    </subcellularLocation>
</comment>
<evidence type="ECO:0000256" key="2">
    <source>
        <dbReference type="ARBA" id="ARBA00023242"/>
    </source>
</evidence>
<dbReference type="InterPro" id="IPR039774">
    <property type="entry name" value="Sin3-like"/>
</dbReference>
<feature type="region of interest" description="Disordered" evidence="4">
    <location>
        <begin position="1"/>
        <end position="31"/>
    </location>
</feature>